<evidence type="ECO:0000313" key="5">
    <source>
        <dbReference type="Proteomes" id="UP001240236"/>
    </source>
</evidence>
<dbReference type="GO" id="GO:0003677">
    <property type="term" value="F:DNA binding"/>
    <property type="evidence" value="ECO:0007669"/>
    <property type="project" value="UniProtKB-UniRule"/>
</dbReference>
<feature type="domain" description="HTH tetR-type" evidence="3">
    <location>
        <begin position="6"/>
        <end position="66"/>
    </location>
</feature>
<feature type="DNA-binding region" description="H-T-H motif" evidence="2">
    <location>
        <begin position="29"/>
        <end position="48"/>
    </location>
</feature>
<name>A0AAE4B222_9ACTN</name>
<dbReference type="EMBL" id="JAUSUZ010000001">
    <property type="protein sequence ID" value="MDQ0371222.1"/>
    <property type="molecule type" value="Genomic_DNA"/>
</dbReference>
<evidence type="ECO:0000313" key="4">
    <source>
        <dbReference type="EMBL" id="MDQ0371222.1"/>
    </source>
</evidence>
<dbReference type="PROSITE" id="PS50977">
    <property type="entry name" value="HTH_TETR_2"/>
    <property type="match status" value="1"/>
</dbReference>
<dbReference type="PRINTS" id="PR00455">
    <property type="entry name" value="HTHTETR"/>
</dbReference>
<dbReference type="PANTHER" id="PTHR30328:SF54">
    <property type="entry name" value="HTH-TYPE TRANSCRIPTIONAL REPRESSOR SCO4008"/>
    <property type="match status" value="1"/>
</dbReference>
<dbReference type="Proteomes" id="UP001240236">
    <property type="component" value="Unassembled WGS sequence"/>
</dbReference>
<dbReference type="PANTHER" id="PTHR30328">
    <property type="entry name" value="TRANSCRIPTIONAL REPRESSOR"/>
    <property type="match status" value="1"/>
</dbReference>
<dbReference type="SUPFAM" id="SSF48498">
    <property type="entry name" value="Tetracyclin repressor-like, C-terminal domain"/>
    <property type="match status" value="1"/>
</dbReference>
<proteinExistence type="predicted"/>
<keyword evidence="1 2" id="KW-0238">DNA-binding</keyword>
<dbReference type="InterPro" id="IPR050109">
    <property type="entry name" value="HTH-type_TetR-like_transc_reg"/>
</dbReference>
<dbReference type="AlphaFoldDB" id="A0AAE4B222"/>
<dbReference type="Pfam" id="PF00440">
    <property type="entry name" value="TetR_N"/>
    <property type="match status" value="1"/>
</dbReference>
<protein>
    <submittedName>
        <fullName evidence="4">AcrR family transcriptional regulator</fullName>
    </submittedName>
</protein>
<dbReference type="Gene3D" id="1.10.357.10">
    <property type="entry name" value="Tetracycline Repressor, domain 2"/>
    <property type="match status" value="1"/>
</dbReference>
<dbReference type="InterPro" id="IPR009057">
    <property type="entry name" value="Homeodomain-like_sf"/>
</dbReference>
<accession>A0AAE4B222</accession>
<organism evidence="4 5">
    <name type="scientific">Catenuloplanes indicus</name>
    <dbReference type="NCBI Taxonomy" id="137267"/>
    <lineage>
        <taxon>Bacteria</taxon>
        <taxon>Bacillati</taxon>
        <taxon>Actinomycetota</taxon>
        <taxon>Actinomycetes</taxon>
        <taxon>Micromonosporales</taxon>
        <taxon>Micromonosporaceae</taxon>
        <taxon>Catenuloplanes</taxon>
    </lineage>
</organism>
<dbReference type="GO" id="GO:0006355">
    <property type="term" value="P:regulation of DNA-templated transcription"/>
    <property type="evidence" value="ECO:0007669"/>
    <property type="project" value="UniProtKB-ARBA"/>
</dbReference>
<sequence length="179" mass="19701">MPGDAASTRRRILDAAIAEFAAYGIAGARVDRIAAASGANKAMIYKYFGNKDQLFDAVFDTIVVQTMDDVPITGDDLPGFAARMWDWHRRRPELLRIATWDRLERDAAGMTADVVRKATTDKTEAIADAQRRGLVDATLPALTLLTMILEISRTGLDQPTTHRAAIETAVRRLITPPHP</sequence>
<gene>
    <name evidence="4" type="ORF">J2S42_007891</name>
</gene>
<dbReference type="InterPro" id="IPR041467">
    <property type="entry name" value="Sco4008_C"/>
</dbReference>
<evidence type="ECO:0000256" key="2">
    <source>
        <dbReference type="PROSITE-ProRule" id="PRU00335"/>
    </source>
</evidence>
<evidence type="ECO:0000256" key="1">
    <source>
        <dbReference type="ARBA" id="ARBA00023125"/>
    </source>
</evidence>
<keyword evidence="5" id="KW-1185">Reference proteome</keyword>
<comment type="caution">
    <text evidence="4">The sequence shown here is derived from an EMBL/GenBank/DDBJ whole genome shotgun (WGS) entry which is preliminary data.</text>
</comment>
<dbReference type="InterPro" id="IPR001647">
    <property type="entry name" value="HTH_TetR"/>
</dbReference>
<dbReference type="Pfam" id="PF17926">
    <property type="entry name" value="TetR_C_21"/>
    <property type="match status" value="1"/>
</dbReference>
<evidence type="ECO:0000259" key="3">
    <source>
        <dbReference type="PROSITE" id="PS50977"/>
    </source>
</evidence>
<reference evidence="4 5" key="1">
    <citation type="submission" date="2023-07" db="EMBL/GenBank/DDBJ databases">
        <title>Sequencing the genomes of 1000 actinobacteria strains.</title>
        <authorList>
            <person name="Klenk H.-P."/>
        </authorList>
    </citation>
    <scope>NUCLEOTIDE SEQUENCE [LARGE SCALE GENOMIC DNA]</scope>
    <source>
        <strain evidence="4 5">DSM 44709</strain>
    </source>
</reference>
<dbReference type="RefSeq" id="WP_307247826.1">
    <property type="nucleotide sequence ID" value="NZ_JAUSUZ010000001.1"/>
</dbReference>
<dbReference type="SUPFAM" id="SSF46689">
    <property type="entry name" value="Homeodomain-like"/>
    <property type="match status" value="1"/>
</dbReference>
<dbReference type="InterPro" id="IPR036271">
    <property type="entry name" value="Tet_transcr_reg_TetR-rel_C_sf"/>
</dbReference>